<reference evidence="2 3" key="1">
    <citation type="submission" date="2019-03" db="EMBL/GenBank/DDBJ databases">
        <title>Genomic Encyclopedia of Archaeal and Bacterial Type Strains, Phase II (KMG-II): from individual species to whole genera.</title>
        <authorList>
            <person name="Goeker M."/>
        </authorList>
    </citation>
    <scope>NUCLEOTIDE SEQUENCE [LARGE SCALE GENOMIC DNA]</scope>
    <source>
        <strain evidence="2 3">DSM 26433</strain>
    </source>
</reference>
<evidence type="ECO:0000313" key="3">
    <source>
        <dbReference type="Proteomes" id="UP000295673"/>
    </source>
</evidence>
<feature type="compositionally biased region" description="Basic and acidic residues" evidence="1">
    <location>
        <begin position="127"/>
        <end position="149"/>
    </location>
</feature>
<feature type="region of interest" description="Disordered" evidence="1">
    <location>
        <begin position="127"/>
        <end position="156"/>
    </location>
</feature>
<feature type="compositionally biased region" description="Basic and acidic residues" evidence="1">
    <location>
        <begin position="95"/>
        <end position="104"/>
    </location>
</feature>
<name>A0A4R1N2H9_9RHOB</name>
<dbReference type="AlphaFoldDB" id="A0A4R1N2H9"/>
<proteinExistence type="predicted"/>
<keyword evidence="3" id="KW-1185">Reference proteome</keyword>
<gene>
    <name evidence="2" type="ORF">BXY66_3873</name>
</gene>
<feature type="region of interest" description="Disordered" evidence="1">
    <location>
        <begin position="86"/>
        <end position="105"/>
    </location>
</feature>
<evidence type="ECO:0000313" key="2">
    <source>
        <dbReference type="EMBL" id="TCK99371.1"/>
    </source>
</evidence>
<comment type="caution">
    <text evidence="2">The sequence shown here is derived from an EMBL/GenBank/DDBJ whole genome shotgun (WGS) entry which is preliminary data.</text>
</comment>
<dbReference type="RefSeq" id="WP_132861987.1">
    <property type="nucleotide sequence ID" value="NZ_SMGR01000005.1"/>
</dbReference>
<dbReference type="Proteomes" id="UP000295673">
    <property type="component" value="Unassembled WGS sequence"/>
</dbReference>
<sequence>MSERENLLALINGKIDRRDEDHAPVTTMADAMKAMAAQEVAIRKRVESQGGDHVCLWCGKPMPEKRSSTCCSKTCKRKHQGVMTSIGDDPVDSTQFEKPEDGRKQRNVAVEDLTAKGEAWARRKIERAKWEKEQGLVSDTRHTHDEHSRTRPRAMK</sequence>
<dbReference type="EMBL" id="SMGR01000005">
    <property type="protein sequence ID" value="TCK99371.1"/>
    <property type="molecule type" value="Genomic_DNA"/>
</dbReference>
<evidence type="ECO:0000256" key="1">
    <source>
        <dbReference type="SAM" id="MobiDB-lite"/>
    </source>
</evidence>
<protein>
    <submittedName>
        <fullName evidence="2">Uncharacterized protein</fullName>
    </submittedName>
</protein>
<organism evidence="2 3">
    <name type="scientific">Shimia isoporae</name>
    <dbReference type="NCBI Taxonomy" id="647720"/>
    <lineage>
        <taxon>Bacteria</taxon>
        <taxon>Pseudomonadati</taxon>
        <taxon>Pseudomonadota</taxon>
        <taxon>Alphaproteobacteria</taxon>
        <taxon>Rhodobacterales</taxon>
        <taxon>Roseobacteraceae</taxon>
    </lineage>
</organism>
<accession>A0A4R1N2H9</accession>